<feature type="compositionally biased region" description="Low complexity" evidence="1">
    <location>
        <begin position="157"/>
        <end position="168"/>
    </location>
</feature>
<dbReference type="EMBL" id="ML995474">
    <property type="protein sequence ID" value="KAF2147553.1"/>
    <property type="molecule type" value="Genomic_DNA"/>
</dbReference>
<dbReference type="GeneID" id="54304782"/>
<feature type="compositionally biased region" description="Basic and acidic residues" evidence="1">
    <location>
        <begin position="110"/>
        <end position="134"/>
    </location>
</feature>
<reference evidence="2" key="1">
    <citation type="journal article" date="2020" name="Stud. Mycol.">
        <title>101 Dothideomycetes genomes: a test case for predicting lifestyles and emergence of pathogens.</title>
        <authorList>
            <person name="Haridas S."/>
            <person name="Albert R."/>
            <person name="Binder M."/>
            <person name="Bloem J."/>
            <person name="Labutti K."/>
            <person name="Salamov A."/>
            <person name="Andreopoulos B."/>
            <person name="Baker S."/>
            <person name="Barry K."/>
            <person name="Bills G."/>
            <person name="Bluhm B."/>
            <person name="Cannon C."/>
            <person name="Castanera R."/>
            <person name="Culley D."/>
            <person name="Daum C."/>
            <person name="Ezra D."/>
            <person name="Gonzalez J."/>
            <person name="Henrissat B."/>
            <person name="Kuo A."/>
            <person name="Liang C."/>
            <person name="Lipzen A."/>
            <person name="Lutzoni F."/>
            <person name="Magnuson J."/>
            <person name="Mondo S."/>
            <person name="Nolan M."/>
            <person name="Ohm R."/>
            <person name="Pangilinan J."/>
            <person name="Park H.-J."/>
            <person name="Ramirez L."/>
            <person name="Alfaro M."/>
            <person name="Sun H."/>
            <person name="Tritt A."/>
            <person name="Yoshinaga Y."/>
            <person name="Zwiers L.-H."/>
            <person name="Turgeon B."/>
            <person name="Goodwin S."/>
            <person name="Spatafora J."/>
            <person name="Crous P."/>
            <person name="Grigoriev I."/>
        </authorList>
    </citation>
    <scope>NUCLEOTIDE SEQUENCE</scope>
    <source>
        <strain evidence="2">CBS 121167</strain>
    </source>
</reference>
<dbReference type="Proteomes" id="UP000799438">
    <property type="component" value="Unassembled WGS sequence"/>
</dbReference>
<feature type="region of interest" description="Disordered" evidence="1">
    <location>
        <begin position="1"/>
        <end position="31"/>
    </location>
</feature>
<dbReference type="RefSeq" id="XP_033403261.1">
    <property type="nucleotide sequence ID" value="XM_033547275.1"/>
</dbReference>
<keyword evidence="3" id="KW-1185">Reference proteome</keyword>
<organism evidence="2 3">
    <name type="scientific">Aplosporella prunicola CBS 121167</name>
    <dbReference type="NCBI Taxonomy" id="1176127"/>
    <lineage>
        <taxon>Eukaryota</taxon>
        <taxon>Fungi</taxon>
        <taxon>Dikarya</taxon>
        <taxon>Ascomycota</taxon>
        <taxon>Pezizomycotina</taxon>
        <taxon>Dothideomycetes</taxon>
        <taxon>Dothideomycetes incertae sedis</taxon>
        <taxon>Botryosphaeriales</taxon>
        <taxon>Aplosporellaceae</taxon>
        <taxon>Aplosporella</taxon>
    </lineage>
</organism>
<evidence type="ECO:0000313" key="2">
    <source>
        <dbReference type="EMBL" id="KAF2147553.1"/>
    </source>
</evidence>
<sequence>MASNIATGNTTGQDNDNDENQQSEPINKKVPANEEFFEFYRLEWHALLGNYIRKGAEIRWPDRRVQNKFFAWTLSTGKVQDESPEQHLEDDDSKRSGHDSSIASTGSVHTSDETNDGRTERSMREMAKVVAEERTDTDESTNTNKPPPATPPRPASPERASPAPEPSTTTRQNVEEGNVRPIERLEYQCQWHMWKYNVLDAANQRHE</sequence>
<protein>
    <submittedName>
        <fullName evidence="2">Uncharacterized protein</fullName>
    </submittedName>
</protein>
<accession>A0A6A6BW25</accession>
<feature type="compositionally biased region" description="Pro residues" evidence="1">
    <location>
        <begin position="145"/>
        <end position="155"/>
    </location>
</feature>
<feature type="compositionally biased region" description="Polar residues" evidence="1">
    <location>
        <begin position="99"/>
        <end position="109"/>
    </location>
</feature>
<proteinExistence type="predicted"/>
<feature type="compositionally biased region" description="Polar residues" evidence="1">
    <location>
        <begin position="1"/>
        <end position="14"/>
    </location>
</feature>
<evidence type="ECO:0000256" key="1">
    <source>
        <dbReference type="SAM" id="MobiDB-lite"/>
    </source>
</evidence>
<feature type="region of interest" description="Disordered" evidence="1">
    <location>
        <begin position="79"/>
        <end position="180"/>
    </location>
</feature>
<feature type="compositionally biased region" description="Basic and acidic residues" evidence="1">
    <location>
        <begin position="79"/>
        <end position="98"/>
    </location>
</feature>
<evidence type="ECO:0000313" key="3">
    <source>
        <dbReference type="Proteomes" id="UP000799438"/>
    </source>
</evidence>
<gene>
    <name evidence="2" type="ORF">K452DRAFT_8863</name>
</gene>
<dbReference type="AlphaFoldDB" id="A0A6A6BW25"/>
<name>A0A6A6BW25_9PEZI</name>